<dbReference type="Proteomes" id="UP001176940">
    <property type="component" value="Unassembled WGS sequence"/>
</dbReference>
<organism evidence="7 8">
    <name type="scientific">Ranitomeya imitator</name>
    <name type="common">mimic poison frog</name>
    <dbReference type="NCBI Taxonomy" id="111125"/>
    <lineage>
        <taxon>Eukaryota</taxon>
        <taxon>Metazoa</taxon>
        <taxon>Chordata</taxon>
        <taxon>Craniata</taxon>
        <taxon>Vertebrata</taxon>
        <taxon>Euteleostomi</taxon>
        <taxon>Amphibia</taxon>
        <taxon>Batrachia</taxon>
        <taxon>Anura</taxon>
        <taxon>Neobatrachia</taxon>
        <taxon>Hyloidea</taxon>
        <taxon>Dendrobatidae</taxon>
        <taxon>Dendrobatinae</taxon>
        <taxon>Ranitomeya</taxon>
    </lineage>
</organism>
<feature type="non-terminal residue" evidence="7">
    <location>
        <position position="1"/>
    </location>
</feature>
<evidence type="ECO:0000259" key="6">
    <source>
        <dbReference type="Pfam" id="PF00082"/>
    </source>
</evidence>
<evidence type="ECO:0000313" key="7">
    <source>
        <dbReference type="EMBL" id="CAJ0967010.1"/>
    </source>
</evidence>
<dbReference type="Gene3D" id="3.40.50.200">
    <property type="entry name" value="Peptidase S8/S53 domain"/>
    <property type="match status" value="1"/>
</dbReference>
<keyword evidence="5" id="KW-1133">Transmembrane helix</keyword>
<feature type="domain" description="Peptidase S8/S53" evidence="6">
    <location>
        <begin position="1"/>
        <end position="31"/>
    </location>
</feature>
<keyword evidence="5" id="KW-0812">Transmembrane</keyword>
<dbReference type="PROSITE" id="PS00137">
    <property type="entry name" value="SUBTILASE_HIS"/>
    <property type="match status" value="1"/>
</dbReference>
<sequence length="58" mass="6130">HGTRCAGEVAAVANNGICGVGIAYNANIGALYSFAHIIIIFCAIYKDCKKEEKAARKT</sequence>
<name>A0ABN9MJP9_9NEOB</name>
<dbReference type="InterPro" id="IPR022398">
    <property type="entry name" value="Peptidase_S8_His-AS"/>
</dbReference>
<reference evidence="7" key="1">
    <citation type="submission" date="2023-07" db="EMBL/GenBank/DDBJ databases">
        <authorList>
            <person name="Stuckert A."/>
        </authorList>
    </citation>
    <scope>NUCLEOTIDE SEQUENCE</scope>
</reference>
<gene>
    <name evidence="7" type="ORF">RIMI_LOCUS21887876</name>
</gene>
<proteinExistence type="inferred from homology"/>
<dbReference type="Pfam" id="PF00082">
    <property type="entry name" value="Peptidase_S8"/>
    <property type="match status" value="1"/>
</dbReference>
<protein>
    <recommendedName>
        <fullName evidence="6">Peptidase S8/S53 domain-containing protein</fullName>
    </recommendedName>
</protein>
<dbReference type="SUPFAM" id="SSF52743">
    <property type="entry name" value="Subtilisin-like"/>
    <property type="match status" value="1"/>
</dbReference>
<evidence type="ECO:0000256" key="5">
    <source>
        <dbReference type="SAM" id="Phobius"/>
    </source>
</evidence>
<dbReference type="PANTHER" id="PTHR42884:SF1">
    <property type="entry name" value="FURIN"/>
    <property type="match status" value="1"/>
</dbReference>
<dbReference type="EMBL" id="CAUEEQ010077980">
    <property type="protein sequence ID" value="CAJ0967010.1"/>
    <property type="molecule type" value="Genomic_DNA"/>
</dbReference>
<comment type="caution">
    <text evidence="7">The sequence shown here is derived from an EMBL/GenBank/DDBJ whole genome shotgun (WGS) entry which is preliminary data.</text>
</comment>
<dbReference type="PANTHER" id="PTHR42884">
    <property type="entry name" value="PROPROTEIN CONVERTASE SUBTILISIN/KEXIN-RELATED"/>
    <property type="match status" value="1"/>
</dbReference>
<comment type="caution">
    <text evidence="4">Lacks conserved residue(s) required for the propagation of feature annotation.</text>
</comment>
<feature type="transmembrane region" description="Helical" evidence="5">
    <location>
        <begin position="30"/>
        <end position="48"/>
    </location>
</feature>
<evidence type="ECO:0000256" key="2">
    <source>
        <dbReference type="ARBA" id="ARBA00022801"/>
    </source>
</evidence>
<comment type="similarity">
    <text evidence="4">Belongs to the peptidase S8 family.</text>
</comment>
<evidence type="ECO:0000313" key="8">
    <source>
        <dbReference type="Proteomes" id="UP001176940"/>
    </source>
</evidence>
<accession>A0ABN9MJP9</accession>
<dbReference type="InterPro" id="IPR000209">
    <property type="entry name" value="Peptidase_S8/S53_dom"/>
</dbReference>
<keyword evidence="8" id="KW-1185">Reference proteome</keyword>
<dbReference type="InterPro" id="IPR036852">
    <property type="entry name" value="Peptidase_S8/S53_dom_sf"/>
</dbReference>
<keyword evidence="3" id="KW-0720">Serine protease</keyword>
<evidence type="ECO:0000256" key="3">
    <source>
        <dbReference type="ARBA" id="ARBA00022825"/>
    </source>
</evidence>
<keyword evidence="1" id="KW-0645">Protease</keyword>
<keyword evidence="2" id="KW-0378">Hydrolase</keyword>
<dbReference type="PROSITE" id="PS51892">
    <property type="entry name" value="SUBTILASE"/>
    <property type="match status" value="1"/>
</dbReference>
<keyword evidence="5" id="KW-0472">Membrane</keyword>
<evidence type="ECO:0000256" key="4">
    <source>
        <dbReference type="PROSITE-ProRule" id="PRU01240"/>
    </source>
</evidence>
<evidence type="ECO:0000256" key="1">
    <source>
        <dbReference type="ARBA" id="ARBA00022670"/>
    </source>
</evidence>